<sequence length="32" mass="3860">MGGNYNCYQAVTHNNTLKNEIKKQCFRRRLMQ</sequence>
<name>A0A0E9RV51_ANGAN</name>
<dbReference type="EMBL" id="GBXM01076227">
    <property type="protein sequence ID" value="JAH32350.1"/>
    <property type="molecule type" value="Transcribed_RNA"/>
</dbReference>
<proteinExistence type="predicted"/>
<evidence type="ECO:0000313" key="1">
    <source>
        <dbReference type="EMBL" id="JAH32350.1"/>
    </source>
</evidence>
<reference evidence="1" key="2">
    <citation type="journal article" date="2015" name="Fish Shellfish Immunol.">
        <title>Early steps in the European eel (Anguilla anguilla)-Vibrio vulnificus interaction in the gills: Role of the RtxA13 toxin.</title>
        <authorList>
            <person name="Callol A."/>
            <person name="Pajuelo D."/>
            <person name="Ebbesson L."/>
            <person name="Teles M."/>
            <person name="MacKenzie S."/>
            <person name="Amaro C."/>
        </authorList>
    </citation>
    <scope>NUCLEOTIDE SEQUENCE</scope>
</reference>
<dbReference type="AlphaFoldDB" id="A0A0E9RV51"/>
<protein>
    <submittedName>
        <fullName evidence="1">Uncharacterized protein</fullName>
    </submittedName>
</protein>
<organism evidence="1">
    <name type="scientific">Anguilla anguilla</name>
    <name type="common">European freshwater eel</name>
    <name type="synonym">Muraena anguilla</name>
    <dbReference type="NCBI Taxonomy" id="7936"/>
    <lineage>
        <taxon>Eukaryota</taxon>
        <taxon>Metazoa</taxon>
        <taxon>Chordata</taxon>
        <taxon>Craniata</taxon>
        <taxon>Vertebrata</taxon>
        <taxon>Euteleostomi</taxon>
        <taxon>Actinopterygii</taxon>
        <taxon>Neopterygii</taxon>
        <taxon>Teleostei</taxon>
        <taxon>Anguilliformes</taxon>
        <taxon>Anguillidae</taxon>
        <taxon>Anguilla</taxon>
    </lineage>
</organism>
<accession>A0A0E9RV51</accession>
<reference evidence="1" key="1">
    <citation type="submission" date="2014-11" db="EMBL/GenBank/DDBJ databases">
        <authorList>
            <person name="Amaro Gonzalez C."/>
        </authorList>
    </citation>
    <scope>NUCLEOTIDE SEQUENCE</scope>
</reference>